<keyword evidence="2" id="KW-1185">Reference proteome</keyword>
<dbReference type="EMBL" id="FOHU01000020">
    <property type="protein sequence ID" value="SET69266.1"/>
    <property type="molecule type" value="Genomic_DNA"/>
</dbReference>
<dbReference type="Proteomes" id="UP000199568">
    <property type="component" value="Unassembled WGS sequence"/>
</dbReference>
<proteinExistence type="predicted"/>
<accession>A0A1I0GEI0</accession>
<reference evidence="1 2" key="1">
    <citation type="submission" date="2016-10" db="EMBL/GenBank/DDBJ databases">
        <authorList>
            <person name="de Groot N.N."/>
        </authorList>
    </citation>
    <scope>NUCLEOTIDE SEQUENCE [LARGE SCALE GENOMIC DNA]</scope>
    <source>
        <strain evidence="1 2">DSM 18979</strain>
    </source>
</reference>
<dbReference type="PROSITE" id="PS51257">
    <property type="entry name" value="PROKAR_LIPOPROTEIN"/>
    <property type="match status" value="1"/>
</dbReference>
<name>A0A1I0GEI0_9FIRM</name>
<evidence type="ECO:0000313" key="1">
    <source>
        <dbReference type="EMBL" id="SET69266.1"/>
    </source>
</evidence>
<dbReference type="AlphaFoldDB" id="A0A1I0GEI0"/>
<dbReference type="RefSeq" id="WP_170834854.1">
    <property type="nucleotide sequence ID" value="NZ_FOHU01000020.1"/>
</dbReference>
<evidence type="ECO:0000313" key="2">
    <source>
        <dbReference type="Proteomes" id="UP000199568"/>
    </source>
</evidence>
<organism evidence="1 2">
    <name type="scientific">Natronincola peptidivorans</name>
    <dbReference type="NCBI Taxonomy" id="426128"/>
    <lineage>
        <taxon>Bacteria</taxon>
        <taxon>Bacillati</taxon>
        <taxon>Bacillota</taxon>
        <taxon>Clostridia</taxon>
        <taxon>Peptostreptococcales</taxon>
        <taxon>Natronincolaceae</taxon>
        <taxon>Natronincola</taxon>
    </lineage>
</organism>
<gene>
    <name evidence="1" type="ORF">SAMN05660297_03171</name>
</gene>
<sequence length="46" mass="5426">MSVKNENNETRKKNRKCGVYTCIHCVLGACVIEQCEMYENRIMQEE</sequence>
<protein>
    <submittedName>
        <fullName evidence="1">Uncharacterized protein</fullName>
    </submittedName>
</protein>